<gene>
    <name evidence="10" type="ORF">N7493_003570</name>
</gene>
<feature type="domain" description="C2H2-type" evidence="9">
    <location>
        <begin position="16"/>
        <end position="43"/>
    </location>
</feature>
<feature type="region of interest" description="Disordered" evidence="8">
    <location>
        <begin position="62"/>
        <end position="85"/>
    </location>
</feature>
<dbReference type="PROSITE" id="PS50157">
    <property type="entry name" value="ZINC_FINGER_C2H2_2"/>
    <property type="match status" value="2"/>
</dbReference>
<dbReference type="InterPro" id="IPR013087">
    <property type="entry name" value="Znf_C2H2_type"/>
</dbReference>
<evidence type="ECO:0000256" key="1">
    <source>
        <dbReference type="ARBA" id="ARBA00004123"/>
    </source>
</evidence>
<evidence type="ECO:0000313" key="10">
    <source>
        <dbReference type="EMBL" id="KAJ5732089.1"/>
    </source>
</evidence>
<evidence type="ECO:0000256" key="8">
    <source>
        <dbReference type="SAM" id="MobiDB-lite"/>
    </source>
</evidence>
<dbReference type="GO" id="GO:0005634">
    <property type="term" value="C:nucleus"/>
    <property type="evidence" value="ECO:0007669"/>
    <property type="project" value="UniProtKB-SubCell"/>
</dbReference>
<keyword evidence="3" id="KW-0677">Repeat</keyword>
<evidence type="ECO:0000259" key="9">
    <source>
        <dbReference type="PROSITE" id="PS50157"/>
    </source>
</evidence>
<dbReference type="PANTHER" id="PTHR40626:SF11">
    <property type="entry name" value="ZINC FINGER PROTEIN YPR022C"/>
    <property type="match status" value="1"/>
</dbReference>
<accession>A0AAD6HQ86</accession>
<keyword evidence="5" id="KW-0862">Zinc</keyword>
<dbReference type="EMBL" id="JAQJAN010000004">
    <property type="protein sequence ID" value="KAJ5732089.1"/>
    <property type="molecule type" value="Genomic_DNA"/>
</dbReference>
<dbReference type="Proteomes" id="UP001215712">
    <property type="component" value="Unassembled WGS sequence"/>
</dbReference>
<reference evidence="10" key="2">
    <citation type="submission" date="2023-01" db="EMBL/GenBank/DDBJ databases">
        <authorList>
            <person name="Petersen C."/>
        </authorList>
    </citation>
    <scope>NUCLEOTIDE SEQUENCE</scope>
    <source>
        <strain evidence="10">IBT 17514</strain>
    </source>
</reference>
<feature type="domain" description="C2H2-type" evidence="9">
    <location>
        <begin position="47"/>
        <end position="78"/>
    </location>
</feature>
<keyword evidence="2" id="KW-0479">Metal-binding</keyword>
<name>A0AAD6HQ86_9EURO</name>
<dbReference type="PROSITE" id="PS00028">
    <property type="entry name" value="ZINC_FINGER_C2H2_1"/>
    <property type="match status" value="2"/>
</dbReference>
<dbReference type="AlphaFoldDB" id="A0AAD6HQ86"/>
<reference evidence="10" key="1">
    <citation type="journal article" date="2023" name="IMA Fungus">
        <title>Comparative genomic study of the Penicillium genus elucidates a diverse pangenome and 15 lateral gene transfer events.</title>
        <authorList>
            <person name="Petersen C."/>
            <person name="Sorensen T."/>
            <person name="Nielsen M.R."/>
            <person name="Sondergaard T.E."/>
            <person name="Sorensen J.L."/>
            <person name="Fitzpatrick D.A."/>
            <person name="Frisvad J.C."/>
            <person name="Nielsen K.L."/>
        </authorList>
    </citation>
    <scope>NUCLEOTIDE SEQUENCE</scope>
    <source>
        <strain evidence="10">IBT 17514</strain>
    </source>
</reference>
<protein>
    <submittedName>
        <fullName evidence="10">Fungal-specific transcription factor domain-containing protein</fullName>
    </submittedName>
</protein>
<evidence type="ECO:0000256" key="7">
    <source>
        <dbReference type="PROSITE-ProRule" id="PRU00042"/>
    </source>
</evidence>
<comment type="caution">
    <text evidence="10">The sequence shown here is derived from an EMBL/GenBank/DDBJ whole genome shotgun (WGS) entry which is preliminary data.</text>
</comment>
<dbReference type="Pfam" id="PF04082">
    <property type="entry name" value="Fungal_trans"/>
    <property type="match status" value="1"/>
</dbReference>
<evidence type="ECO:0000256" key="5">
    <source>
        <dbReference type="ARBA" id="ARBA00022833"/>
    </source>
</evidence>
<dbReference type="GO" id="GO:0000785">
    <property type="term" value="C:chromatin"/>
    <property type="evidence" value="ECO:0007669"/>
    <property type="project" value="TreeGrafter"/>
</dbReference>
<evidence type="ECO:0000256" key="6">
    <source>
        <dbReference type="ARBA" id="ARBA00023242"/>
    </source>
</evidence>
<sequence>MSTTTASRREPPYRPFQCVVCHARFSRGENLKRHTAVHNQPQERRILHCPLCPVTFSRSDLRHRHMKRKHPQHASQQPSKMQRHPTVNEALQIWPEQIEERGSSQEAESQTADLHSALSSTGEGLSSADDSLAIDLIIQNATSLEQNLLLGTTLFDRPQQISHPRFDPSAVSPPFTYHSSPNNINTTLDISDTLLVTGLTPPQEGISLSSAQINCGCDLFFTHVSSFVPFLHRPTFDSTQLPVQLILGMLSLGYQYGEDPDSGHLEGSGVSLSWRCFHQARVLIASEETNTNDFSSSIATVQSYLLLQICAMMYLCGADSAYGLKMHSNMISLARASGIMQPEPLSSSPAQDLDSMWRDFVTAESHKRTLFAVHQIDALWYQFLSVPRSISHLEIKHELPCPESQWSAASSAEWAHRRLLVNNSGPSVRYADAVRLFLSSDSDLAAIPAFDPYGAINIAQFLISSAREISGWSTMTGMLSMERFGCLKTSLATLLPFISPEGDAIGSTHAAVYMATWQTAMLELQLWSPSHTGGIVGGTLDAMLQQSTALAPSYDFSSDIDTAKAIEPHVQWFLRYLDETLIPDAEAPWVTLYAYKAFLNAWQLVRGGMSGAMQAVGVADGDLDGATNWARMVYGRRSHWKLGQLIMSCLDTLEPSSVP</sequence>
<dbReference type="GO" id="GO:0006351">
    <property type="term" value="P:DNA-templated transcription"/>
    <property type="evidence" value="ECO:0007669"/>
    <property type="project" value="InterPro"/>
</dbReference>
<dbReference type="InterPro" id="IPR007219">
    <property type="entry name" value="XnlR_reg_dom"/>
</dbReference>
<proteinExistence type="predicted"/>
<feature type="compositionally biased region" description="Basic residues" evidence="8">
    <location>
        <begin position="62"/>
        <end position="72"/>
    </location>
</feature>
<dbReference type="PANTHER" id="PTHR40626">
    <property type="entry name" value="MIP31509P"/>
    <property type="match status" value="1"/>
</dbReference>
<comment type="subcellular location">
    <subcellularLocation>
        <location evidence="1">Nucleus</location>
    </subcellularLocation>
</comment>
<evidence type="ECO:0000256" key="2">
    <source>
        <dbReference type="ARBA" id="ARBA00022723"/>
    </source>
</evidence>
<keyword evidence="6" id="KW-0539">Nucleus</keyword>
<feature type="region of interest" description="Disordered" evidence="8">
    <location>
        <begin position="99"/>
        <end position="122"/>
    </location>
</feature>
<feature type="compositionally biased region" description="Polar residues" evidence="8">
    <location>
        <begin position="104"/>
        <end position="122"/>
    </location>
</feature>
<dbReference type="Gene3D" id="3.30.160.60">
    <property type="entry name" value="Classic Zinc Finger"/>
    <property type="match status" value="1"/>
</dbReference>
<dbReference type="SMART" id="SM00355">
    <property type="entry name" value="ZnF_C2H2"/>
    <property type="match status" value="2"/>
</dbReference>
<dbReference type="GO" id="GO:0008270">
    <property type="term" value="F:zinc ion binding"/>
    <property type="evidence" value="ECO:0007669"/>
    <property type="project" value="UniProtKB-KW"/>
</dbReference>
<dbReference type="GO" id="GO:0000981">
    <property type="term" value="F:DNA-binding transcription factor activity, RNA polymerase II-specific"/>
    <property type="evidence" value="ECO:0007669"/>
    <property type="project" value="InterPro"/>
</dbReference>
<organism evidence="10 11">
    <name type="scientific">Penicillium malachiteum</name>
    <dbReference type="NCBI Taxonomy" id="1324776"/>
    <lineage>
        <taxon>Eukaryota</taxon>
        <taxon>Fungi</taxon>
        <taxon>Dikarya</taxon>
        <taxon>Ascomycota</taxon>
        <taxon>Pezizomycotina</taxon>
        <taxon>Eurotiomycetes</taxon>
        <taxon>Eurotiomycetidae</taxon>
        <taxon>Eurotiales</taxon>
        <taxon>Aspergillaceae</taxon>
        <taxon>Penicillium</taxon>
    </lineage>
</organism>
<dbReference type="InterPro" id="IPR036236">
    <property type="entry name" value="Znf_C2H2_sf"/>
</dbReference>
<dbReference type="SUPFAM" id="SSF57667">
    <property type="entry name" value="beta-beta-alpha zinc fingers"/>
    <property type="match status" value="1"/>
</dbReference>
<evidence type="ECO:0000313" key="11">
    <source>
        <dbReference type="Proteomes" id="UP001215712"/>
    </source>
</evidence>
<keyword evidence="4 7" id="KW-0863">Zinc-finger</keyword>
<keyword evidence="11" id="KW-1185">Reference proteome</keyword>
<evidence type="ECO:0000256" key="3">
    <source>
        <dbReference type="ARBA" id="ARBA00022737"/>
    </source>
</evidence>
<dbReference type="InterPro" id="IPR051059">
    <property type="entry name" value="VerF-like"/>
</dbReference>
<dbReference type="GO" id="GO:0000978">
    <property type="term" value="F:RNA polymerase II cis-regulatory region sequence-specific DNA binding"/>
    <property type="evidence" value="ECO:0007669"/>
    <property type="project" value="InterPro"/>
</dbReference>
<dbReference type="CDD" id="cd12148">
    <property type="entry name" value="fungal_TF_MHR"/>
    <property type="match status" value="1"/>
</dbReference>
<evidence type="ECO:0000256" key="4">
    <source>
        <dbReference type="ARBA" id="ARBA00022771"/>
    </source>
</evidence>